<evidence type="ECO:0000313" key="5">
    <source>
        <dbReference type="EMBL" id="AOO11129.1"/>
    </source>
</evidence>
<dbReference type="Proteomes" id="UP000301580">
    <property type="component" value="Segment"/>
</dbReference>
<evidence type="ECO:0000313" key="1">
    <source>
        <dbReference type="EMBL" id="AOO10245.1"/>
    </source>
</evidence>
<evidence type="ECO:0000313" key="13">
    <source>
        <dbReference type="Proteomes" id="UP000226351"/>
    </source>
</evidence>
<dbReference type="EMBL" id="KX349288">
    <property type="protein sequence ID" value="AOO10906.1"/>
    <property type="molecule type" value="Genomic_DNA"/>
</dbReference>
<organism evidence="5 13">
    <name type="scientific">Synechococcus phage S-RIM8</name>
    <dbReference type="NCBI Taxonomy" id="756278"/>
    <lineage>
        <taxon>Viruses</taxon>
        <taxon>Duplodnaviria</taxon>
        <taxon>Heunggongvirae</taxon>
        <taxon>Uroviricota</taxon>
        <taxon>Caudoviricetes</taxon>
        <taxon>Pantevenvirales</taxon>
        <taxon>Kyanoviridae</taxon>
        <taxon>Neptunevirus</taxon>
        <taxon>Neptunevirus srim18</taxon>
    </lineage>
</organism>
<dbReference type="EMBL" id="KX349286">
    <property type="protein sequence ID" value="AOO10466.1"/>
    <property type="molecule type" value="Genomic_DNA"/>
</dbReference>
<dbReference type="InterPro" id="IPR055667">
    <property type="entry name" value="DUF7243"/>
</dbReference>
<dbReference type="Proteomes" id="UP000224174">
    <property type="component" value="Segment"/>
</dbReference>
<accession>A0A1D7SBW6</accession>
<evidence type="ECO:0000313" key="3">
    <source>
        <dbReference type="EMBL" id="AOO10685.1"/>
    </source>
</evidence>
<dbReference type="EMBL" id="KX349289">
    <property type="protein sequence ID" value="AOO11129.1"/>
    <property type="molecule type" value="Genomic_DNA"/>
</dbReference>
<evidence type="ECO:0000313" key="2">
    <source>
        <dbReference type="EMBL" id="AOO10466.1"/>
    </source>
</evidence>
<dbReference type="EMBL" id="MK493325">
    <property type="protein sequence ID" value="QBQ75867.1"/>
    <property type="molecule type" value="Genomic_DNA"/>
</dbReference>
<evidence type="ECO:0000313" key="6">
    <source>
        <dbReference type="EMBL" id="AOO11352.1"/>
    </source>
</evidence>
<evidence type="ECO:0000313" key="8">
    <source>
        <dbReference type="EMBL" id="QBQ75425.1"/>
    </source>
</evidence>
<dbReference type="Pfam" id="PF23891">
    <property type="entry name" value="DUF7243"/>
    <property type="match status" value="1"/>
</dbReference>
<dbReference type="Proteomes" id="UP000223306">
    <property type="component" value="Segment"/>
</dbReference>
<dbReference type="EMBL" id="MK493322">
    <property type="protein sequence ID" value="QBQ75204.1"/>
    <property type="molecule type" value="Genomic_DNA"/>
</dbReference>
<dbReference type="EMBL" id="MK493323">
    <property type="protein sequence ID" value="QBQ75425.1"/>
    <property type="molecule type" value="Genomic_DNA"/>
</dbReference>
<evidence type="ECO:0000313" key="14">
    <source>
        <dbReference type="Proteomes" id="UP000299832"/>
    </source>
</evidence>
<dbReference type="Proteomes" id="UP000224173">
    <property type="component" value="Segment"/>
</dbReference>
<dbReference type="Proteomes" id="UP000301260">
    <property type="component" value="Segment"/>
</dbReference>
<evidence type="ECO:0000313" key="4">
    <source>
        <dbReference type="EMBL" id="AOO10906.1"/>
    </source>
</evidence>
<proteinExistence type="predicted"/>
<dbReference type="Proteomes" id="UP000222384">
    <property type="component" value="Genome"/>
</dbReference>
<evidence type="ECO:0000313" key="15">
    <source>
        <dbReference type="Proteomes" id="UP000301260"/>
    </source>
</evidence>
<dbReference type="EMBL" id="MK493324">
    <property type="protein sequence ID" value="QBQ75646.1"/>
    <property type="molecule type" value="Genomic_DNA"/>
</dbReference>
<dbReference type="EMBL" id="KX349285">
    <property type="protein sequence ID" value="AOO10245.1"/>
    <property type="molecule type" value="Genomic_DNA"/>
</dbReference>
<evidence type="ECO:0000313" key="7">
    <source>
        <dbReference type="EMBL" id="QBQ75204.1"/>
    </source>
</evidence>
<name>A0A1D7SBW6_9CAUD</name>
<evidence type="ECO:0000313" key="12">
    <source>
        <dbReference type="Proteomes" id="UP000223306"/>
    </source>
</evidence>
<reference evidence="11 12" key="1">
    <citation type="journal article" date="2016" name="Environ. Microbiol.">
        <title>Genomic diversification of marine cyanophages into stable ecotypes.</title>
        <authorList>
            <person name="Marston M.F."/>
            <person name="Martiny J.B."/>
        </authorList>
    </citation>
    <scope>NUCLEOTIDE SEQUENCE [LARGE SCALE GENOMIC DNA]</scope>
    <source>
        <strain evidence="1">RW_01_0212_WH8101</strain>
        <strain evidence="2">RW_03_0807_WH8101</strain>
        <strain evidence="3">RW_06_0613</strain>
        <strain evidence="4">RW_08_0711</strain>
        <strain evidence="5">RW_22_0300</strain>
        <strain evidence="6">RW_25_1112</strain>
    </source>
</reference>
<keyword evidence="13" id="KW-1185">Reference proteome</keyword>
<protein>
    <submittedName>
        <fullName evidence="5">Uncharacterized protein</fullName>
    </submittedName>
</protein>
<evidence type="ECO:0000313" key="10">
    <source>
        <dbReference type="EMBL" id="QBQ75867.1"/>
    </source>
</evidence>
<dbReference type="EMBL" id="KX349287">
    <property type="protein sequence ID" value="AOO10685.1"/>
    <property type="molecule type" value="Genomic_DNA"/>
</dbReference>
<reference evidence="14 15" key="2">
    <citation type="submission" date="2019-02" db="EMBL/GenBank/DDBJ databases">
        <title>Diversity in Cyanophage Genomes from Southern New England Coastal Waters.</title>
        <authorList>
            <person name="Marston M.F."/>
        </authorList>
    </citation>
    <scope>NUCLEOTIDE SEQUENCE [LARGE SCALE GENOMIC DNA]</scope>
    <source>
        <strain evidence="7">RW_01_0115_WH8101</strain>
        <strain evidence="8">RW_03_0617</strain>
        <strain evidence="9">RW_22_0214</strain>
        <strain evidence="10">RW_62_0316</strain>
    </source>
</reference>
<dbReference type="EMBL" id="KX349290">
    <property type="protein sequence ID" value="AOO11352.1"/>
    <property type="molecule type" value="Genomic_DNA"/>
</dbReference>
<dbReference type="Proteomes" id="UP000225361">
    <property type="component" value="Segment"/>
</dbReference>
<dbReference type="Proteomes" id="UP000299832">
    <property type="component" value="Genome"/>
</dbReference>
<evidence type="ECO:0000313" key="9">
    <source>
        <dbReference type="EMBL" id="QBQ75646.1"/>
    </source>
</evidence>
<sequence length="179" mass="18458">MTVLNVLSTNAIAGGGTEYQVVQSGVYRIVCTAANQTVSINDGPAITLIQNQPLIVKGGKSGQATVVKATDSATAVYTLGHHLNEFSNTHPFSVGDYIAVEDNSTSPAINANFLSAGTIGKKVTAVTANSITTDIDASSAPADYTYAYSGNQALVRRCVKFVVGSTNAITVEEVQVVGG</sequence>
<dbReference type="Proteomes" id="UP000304735">
    <property type="component" value="Segment"/>
</dbReference>
<evidence type="ECO:0000313" key="11">
    <source>
        <dbReference type="Proteomes" id="UP000222384"/>
    </source>
</evidence>
<dbReference type="Proteomes" id="UP000226351">
    <property type="component" value="Segment"/>
</dbReference>
<gene>
    <name evidence="7" type="ORF">RW010115_097</name>
    <name evidence="1" type="ORF">RW01021201_097</name>
    <name evidence="8" type="ORF">RW030617_097</name>
    <name evidence="2" type="ORF">RW03080701_097</name>
    <name evidence="3" type="ORF">RW060613_097</name>
    <name evidence="4" type="ORF">RW080711_097</name>
    <name evidence="9" type="ORF">RW220214_096</name>
    <name evidence="5" type="ORF">RW220300_098</name>
    <name evidence="6" type="ORF">RW251112_097</name>
    <name evidence="10" type="ORF">RW620316_097</name>
</gene>